<reference evidence="1 2" key="1">
    <citation type="journal article" date="2021" name="Elife">
        <title>Chloroplast acquisition without the gene transfer in kleptoplastic sea slugs, Plakobranchus ocellatus.</title>
        <authorList>
            <person name="Maeda T."/>
            <person name="Takahashi S."/>
            <person name="Yoshida T."/>
            <person name="Shimamura S."/>
            <person name="Takaki Y."/>
            <person name="Nagai Y."/>
            <person name="Toyoda A."/>
            <person name="Suzuki Y."/>
            <person name="Arimoto A."/>
            <person name="Ishii H."/>
            <person name="Satoh N."/>
            <person name="Nishiyama T."/>
            <person name="Hasebe M."/>
            <person name="Maruyama T."/>
            <person name="Minagawa J."/>
            <person name="Obokata J."/>
            <person name="Shigenobu S."/>
        </authorList>
    </citation>
    <scope>NUCLEOTIDE SEQUENCE [LARGE SCALE GENOMIC DNA]</scope>
</reference>
<comment type="caution">
    <text evidence="1">The sequence shown here is derived from an EMBL/GenBank/DDBJ whole genome shotgun (WGS) entry which is preliminary data.</text>
</comment>
<gene>
    <name evidence="1" type="ORF">PoB_006087400</name>
</gene>
<evidence type="ECO:0000313" key="2">
    <source>
        <dbReference type="Proteomes" id="UP000735302"/>
    </source>
</evidence>
<keyword evidence="2" id="KW-1185">Reference proteome</keyword>
<accession>A0AAV4CR56</accession>
<protein>
    <recommendedName>
        <fullName evidence="3">Secreted protein</fullName>
    </recommendedName>
</protein>
<organism evidence="1 2">
    <name type="scientific">Plakobranchus ocellatus</name>
    <dbReference type="NCBI Taxonomy" id="259542"/>
    <lineage>
        <taxon>Eukaryota</taxon>
        <taxon>Metazoa</taxon>
        <taxon>Spiralia</taxon>
        <taxon>Lophotrochozoa</taxon>
        <taxon>Mollusca</taxon>
        <taxon>Gastropoda</taxon>
        <taxon>Heterobranchia</taxon>
        <taxon>Euthyneura</taxon>
        <taxon>Panpulmonata</taxon>
        <taxon>Sacoglossa</taxon>
        <taxon>Placobranchoidea</taxon>
        <taxon>Plakobranchidae</taxon>
        <taxon>Plakobranchus</taxon>
    </lineage>
</organism>
<sequence>MLLFVCLCHGVDLYRVKGQATSSLLFPSAVRPIVLAVLECWVTGHNWQCPHVKHKLASSDVTTNKASRFSTVDRRQNFFKKRFVPSLAN</sequence>
<dbReference type="EMBL" id="BLXT01006896">
    <property type="protein sequence ID" value="GFO34369.1"/>
    <property type="molecule type" value="Genomic_DNA"/>
</dbReference>
<proteinExistence type="predicted"/>
<dbReference type="Proteomes" id="UP000735302">
    <property type="component" value="Unassembled WGS sequence"/>
</dbReference>
<evidence type="ECO:0008006" key="3">
    <source>
        <dbReference type="Google" id="ProtNLM"/>
    </source>
</evidence>
<name>A0AAV4CR56_9GAST</name>
<evidence type="ECO:0000313" key="1">
    <source>
        <dbReference type="EMBL" id="GFO34369.1"/>
    </source>
</evidence>
<dbReference type="AlphaFoldDB" id="A0AAV4CR56"/>